<dbReference type="Proteomes" id="UP001596414">
    <property type="component" value="Unassembled WGS sequence"/>
</dbReference>
<name>A0ABD5X4P9_9EURY</name>
<dbReference type="EMBL" id="JBHSZQ010000002">
    <property type="protein sequence ID" value="MFC7124776.1"/>
    <property type="molecule type" value="Genomic_DNA"/>
</dbReference>
<evidence type="ECO:0000313" key="1">
    <source>
        <dbReference type="EMBL" id="MFC7124776.1"/>
    </source>
</evidence>
<reference evidence="1 2" key="1">
    <citation type="journal article" date="2014" name="Int. J. Syst. Evol. Microbiol.">
        <title>Complete genome sequence of Corynebacterium casei LMG S-19264T (=DSM 44701T), isolated from a smear-ripened cheese.</title>
        <authorList>
            <consortium name="US DOE Joint Genome Institute (JGI-PGF)"/>
            <person name="Walter F."/>
            <person name="Albersmeier A."/>
            <person name="Kalinowski J."/>
            <person name="Ruckert C."/>
        </authorList>
    </citation>
    <scope>NUCLEOTIDE SEQUENCE [LARGE SCALE GENOMIC DNA]</scope>
    <source>
        <strain evidence="1 2">CGMCC 4.7215</strain>
    </source>
</reference>
<dbReference type="RefSeq" id="WP_267638443.1">
    <property type="nucleotide sequence ID" value="NZ_JAODIY010000013.1"/>
</dbReference>
<sequence length="48" mass="5337">MVPDETEEELVAVEVELPRELLVDIDQLAVLEGYETPGAVVQEALEQQ</sequence>
<dbReference type="AlphaFoldDB" id="A0ABD5X4P9"/>
<proteinExistence type="predicted"/>
<organism evidence="1 2">
    <name type="scientific">Halovenus rubra</name>
    <dbReference type="NCBI Taxonomy" id="869890"/>
    <lineage>
        <taxon>Archaea</taxon>
        <taxon>Methanobacteriati</taxon>
        <taxon>Methanobacteriota</taxon>
        <taxon>Stenosarchaea group</taxon>
        <taxon>Halobacteria</taxon>
        <taxon>Halobacteriales</taxon>
        <taxon>Haloarculaceae</taxon>
        <taxon>Halovenus</taxon>
    </lineage>
</organism>
<comment type="caution">
    <text evidence="1">The sequence shown here is derived from an EMBL/GenBank/DDBJ whole genome shotgun (WGS) entry which is preliminary data.</text>
</comment>
<accession>A0ABD5X4P9</accession>
<evidence type="ECO:0000313" key="2">
    <source>
        <dbReference type="Proteomes" id="UP001596414"/>
    </source>
</evidence>
<protein>
    <recommendedName>
        <fullName evidence="3">CopG family transcriptional regulator</fullName>
    </recommendedName>
</protein>
<gene>
    <name evidence="1" type="ORF">ACFQJ7_01795</name>
</gene>
<evidence type="ECO:0008006" key="3">
    <source>
        <dbReference type="Google" id="ProtNLM"/>
    </source>
</evidence>